<dbReference type="SMART" id="SM00345">
    <property type="entry name" value="HTH_GNTR"/>
    <property type="match status" value="1"/>
</dbReference>
<dbReference type="Proteomes" id="UP000199671">
    <property type="component" value="Unassembled WGS sequence"/>
</dbReference>
<keyword evidence="1" id="KW-0663">Pyridoxal phosphate</keyword>
<evidence type="ECO:0000313" key="9">
    <source>
        <dbReference type="Proteomes" id="UP000199671"/>
    </source>
</evidence>
<reference evidence="8" key="1">
    <citation type="submission" date="2016-10" db="EMBL/GenBank/DDBJ databases">
        <authorList>
            <person name="Varghese N."/>
            <person name="Submissions S."/>
        </authorList>
    </citation>
    <scope>NUCLEOTIDE SEQUENCE [LARGE SCALE GENOMIC DNA]</scope>
    <source>
        <strain evidence="8">DSM 27982</strain>
    </source>
</reference>
<gene>
    <name evidence="6" type="ORF">SAMN04487766_11057</name>
    <name evidence="7" type="ORF">SAMN05216355_11622</name>
</gene>
<evidence type="ECO:0000256" key="4">
    <source>
        <dbReference type="ARBA" id="ARBA00023163"/>
    </source>
</evidence>
<dbReference type="Proteomes" id="UP000198541">
    <property type="component" value="Unassembled WGS sequence"/>
</dbReference>
<dbReference type="AlphaFoldDB" id="A0A1G9XRE7"/>
<evidence type="ECO:0000313" key="8">
    <source>
        <dbReference type="Proteomes" id="UP000198541"/>
    </source>
</evidence>
<dbReference type="GO" id="GO:0003700">
    <property type="term" value="F:DNA-binding transcription factor activity"/>
    <property type="evidence" value="ECO:0007669"/>
    <property type="project" value="InterPro"/>
</dbReference>
<dbReference type="Gene3D" id="1.10.10.10">
    <property type="entry name" value="Winged helix-like DNA-binding domain superfamily/Winged helix DNA-binding domain"/>
    <property type="match status" value="1"/>
</dbReference>
<proteinExistence type="predicted"/>
<feature type="domain" description="HTH gntR-type" evidence="5">
    <location>
        <begin position="21"/>
        <end position="89"/>
    </location>
</feature>
<keyword evidence="3 6" id="KW-0238">DNA-binding</keyword>
<evidence type="ECO:0000313" key="6">
    <source>
        <dbReference type="EMBL" id="SDM99402.1"/>
    </source>
</evidence>
<evidence type="ECO:0000313" key="7">
    <source>
        <dbReference type="EMBL" id="SDN82080.1"/>
    </source>
</evidence>
<dbReference type="InterPro" id="IPR051446">
    <property type="entry name" value="HTH_trans_reg/aminotransferase"/>
</dbReference>
<dbReference type="PROSITE" id="PS50949">
    <property type="entry name" value="HTH_GNTR"/>
    <property type="match status" value="1"/>
</dbReference>
<organism evidence="6 9">
    <name type="scientific">Actinomyces ruminicola</name>
    <dbReference type="NCBI Taxonomy" id="332524"/>
    <lineage>
        <taxon>Bacteria</taxon>
        <taxon>Bacillati</taxon>
        <taxon>Actinomycetota</taxon>
        <taxon>Actinomycetes</taxon>
        <taxon>Actinomycetales</taxon>
        <taxon>Actinomycetaceae</taxon>
        <taxon>Actinomyces</taxon>
    </lineage>
</organism>
<evidence type="ECO:0000256" key="2">
    <source>
        <dbReference type="ARBA" id="ARBA00023015"/>
    </source>
</evidence>
<dbReference type="InterPro" id="IPR036390">
    <property type="entry name" value="WH_DNA-bd_sf"/>
</dbReference>
<reference evidence="6 9" key="2">
    <citation type="submission" date="2016-10" db="EMBL/GenBank/DDBJ databases">
        <authorList>
            <person name="de Groot N.N."/>
        </authorList>
    </citation>
    <scope>NUCLEOTIDE SEQUENCE [LARGE SCALE GENOMIC DNA]</scope>
    <source>
        <strain evidence="7">DSM 27982</strain>
        <strain evidence="6 9">KPR-7B</strain>
    </source>
</reference>
<protein>
    <submittedName>
        <fullName evidence="6">DNA-binding transcriptional regulator YhcF, GntR family</fullName>
    </submittedName>
</protein>
<evidence type="ECO:0000256" key="3">
    <source>
        <dbReference type="ARBA" id="ARBA00023125"/>
    </source>
</evidence>
<keyword evidence="2" id="KW-0805">Transcription regulation</keyword>
<name>A0A1G9XRE7_9ACTO</name>
<evidence type="ECO:0000259" key="5">
    <source>
        <dbReference type="PROSITE" id="PS50949"/>
    </source>
</evidence>
<dbReference type="InterPro" id="IPR036388">
    <property type="entry name" value="WH-like_DNA-bd_sf"/>
</dbReference>
<dbReference type="GO" id="GO:0003677">
    <property type="term" value="F:DNA binding"/>
    <property type="evidence" value="ECO:0007669"/>
    <property type="project" value="UniProtKB-KW"/>
</dbReference>
<evidence type="ECO:0000256" key="1">
    <source>
        <dbReference type="ARBA" id="ARBA00022898"/>
    </source>
</evidence>
<keyword evidence="4" id="KW-0804">Transcription</keyword>
<dbReference type="PANTHER" id="PTHR46577:SF1">
    <property type="entry name" value="HTH-TYPE TRANSCRIPTIONAL REGULATORY PROTEIN GABR"/>
    <property type="match status" value="1"/>
</dbReference>
<dbReference type="STRING" id="332524.SAMN04487766_11057"/>
<dbReference type="Pfam" id="PF00392">
    <property type="entry name" value="GntR"/>
    <property type="match status" value="1"/>
</dbReference>
<sequence>MPPPAKRTARLDIHLDPTSTEPVFAQICAAVSGDIAAGRLPAGTRLPPTRTLATQLNIAVNTVAKAYRELEMQGYIEGRGRRGTFVRDQSGAAREREVMRFVTTMHSLGIPLEETLDLVRRAWP</sequence>
<dbReference type="InterPro" id="IPR000524">
    <property type="entry name" value="Tscrpt_reg_HTH_GntR"/>
</dbReference>
<keyword evidence="8" id="KW-1185">Reference proteome</keyword>
<dbReference type="EMBL" id="FNIM01000016">
    <property type="protein sequence ID" value="SDN82080.1"/>
    <property type="molecule type" value="Genomic_DNA"/>
</dbReference>
<dbReference type="PANTHER" id="PTHR46577">
    <property type="entry name" value="HTH-TYPE TRANSCRIPTIONAL REGULATORY PROTEIN GABR"/>
    <property type="match status" value="1"/>
</dbReference>
<dbReference type="RefSeq" id="WP_256329324.1">
    <property type="nucleotide sequence ID" value="NZ_FNHU01000010.1"/>
</dbReference>
<dbReference type="EMBL" id="FNHU01000010">
    <property type="protein sequence ID" value="SDM99402.1"/>
    <property type="molecule type" value="Genomic_DNA"/>
</dbReference>
<accession>A0A1G9XRE7</accession>
<dbReference type="CDD" id="cd07377">
    <property type="entry name" value="WHTH_GntR"/>
    <property type="match status" value="1"/>
</dbReference>
<dbReference type="SUPFAM" id="SSF46785">
    <property type="entry name" value="Winged helix' DNA-binding domain"/>
    <property type="match status" value="1"/>
</dbReference>